<evidence type="ECO:0000313" key="2">
    <source>
        <dbReference type="EMBL" id="CAH9089929.1"/>
    </source>
</evidence>
<keyword evidence="3" id="KW-1185">Reference proteome</keyword>
<organism evidence="2 3">
    <name type="scientific">Cuscuta europaea</name>
    <name type="common">European dodder</name>
    <dbReference type="NCBI Taxonomy" id="41803"/>
    <lineage>
        <taxon>Eukaryota</taxon>
        <taxon>Viridiplantae</taxon>
        <taxon>Streptophyta</taxon>
        <taxon>Embryophyta</taxon>
        <taxon>Tracheophyta</taxon>
        <taxon>Spermatophyta</taxon>
        <taxon>Magnoliopsida</taxon>
        <taxon>eudicotyledons</taxon>
        <taxon>Gunneridae</taxon>
        <taxon>Pentapetalae</taxon>
        <taxon>asterids</taxon>
        <taxon>lamiids</taxon>
        <taxon>Solanales</taxon>
        <taxon>Convolvulaceae</taxon>
        <taxon>Cuscuteae</taxon>
        <taxon>Cuscuta</taxon>
        <taxon>Cuscuta subgen. Cuscuta</taxon>
    </lineage>
</organism>
<feature type="compositionally biased region" description="Low complexity" evidence="1">
    <location>
        <begin position="39"/>
        <end position="56"/>
    </location>
</feature>
<dbReference type="AlphaFoldDB" id="A0A9P0Z7S4"/>
<dbReference type="OrthoDB" id="153096at2759"/>
<dbReference type="Pfam" id="PF14223">
    <property type="entry name" value="Retrotran_gag_2"/>
    <property type="match status" value="1"/>
</dbReference>
<feature type="region of interest" description="Disordered" evidence="1">
    <location>
        <begin position="95"/>
        <end position="115"/>
    </location>
</feature>
<evidence type="ECO:0008006" key="4">
    <source>
        <dbReference type="Google" id="ProtNLM"/>
    </source>
</evidence>
<feature type="region of interest" description="Disordered" evidence="1">
    <location>
        <begin position="32"/>
        <end position="60"/>
    </location>
</feature>
<accession>A0A9P0Z7S4</accession>
<comment type="caution">
    <text evidence="2">The sequence shown here is derived from an EMBL/GenBank/DDBJ whole genome shotgun (WGS) entry which is preliminary data.</text>
</comment>
<protein>
    <recommendedName>
        <fullName evidence="4">Retrotransposon gag domain-containing protein</fullName>
    </recommendedName>
</protein>
<proteinExistence type="predicted"/>
<evidence type="ECO:0000313" key="3">
    <source>
        <dbReference type="Proteomes" id="UP001152484"/>
    </source>
</evidence>
<gene>
    <name evidence="2" type="ORF">CEURO_LOCUS11042</name>
</gene>
<evidence type="ECO:0000256" key="1">
    <source>
        <dbReference type="SAM" id="MobiDB-lite"/>
    </source>
</evidence>
<dbReference type="PANTHER" id="PTHR47481">
    <property type="match status" value="1"/>
</dbReference>
<dbReference type="PANTHER" id="PTHR47481:SF31">
    <property type="entry name" value="OS01G0873500 PROTEIN"/>
    <property type="match status" value="1"/>
</dbReference>
<name>A0A9P0Z7S4_CUSEU</name>
<reference evidence="2" key="1">
    <citation type="submission" date="2022-07" db="EMBL/GenBank/DDBJ databases">
        <authorList>
            <person name="Macas J."/>
            <person name="Novak P."/>
            <person name="Neumann P."/>
        </authorList>
    </citation>
    <scope>NUCLEOTIDE SEQUENCE</scope>
</reference>
<dbReference type="Proteomes" id="UP001152484">
    <property type="component" value="Unassembled WGS sequence"/>
</dbReference>
<sequence>MVSRALGFSRSYFFSGPMASFGSPTSAAQPVTTAESAVTATLPSATETASPTAALSSRDDPLRSHPYSMFSFTVPAASWVPPIFTWTPSAPTFRPMVQPQRSPPPDVPHHTASTSGVPRFAGPTLSGSPGVHLPSVGTIGQQPTPMPTSYASLTQGVTFGGSVTQIVTSKLVVVEDYSPCRTQFESFVVANGLLGFLDGSLPAPPMYTYDLYQAQSPNPEYYYWLKLDQAVRAWLFATLSRDILMEVHSLKNSVSIWQRLESRFMAASLARSMELKQMLQRSKKKENQSMEEYVRGIQTIADNLAAINAPVSNADLIEITLLGLGPGYESLVGALTLFPEGLTFDSLGTKLVHQDARLRYQQSLEPTIPTPAFAASSSAGGVRIRALLHLRPISSNLLAEGVADGVAATDEGATEDGTGSRRRTGLLPITASNSSNSLAAVQISQISGDRPGTVICNSIASSFYTPVLSPLCTNYASAGSPSFENSFGSVPPPVVCQICYSPGHSAAHMTSNEGHNFGEGAPPSFQ</sequence>
<dbReference type="EMBL" id="CAMAPE010000021">
    <property type="protein sequence ID" value="CAH9089929.1"/>
    <property type="molecule type" value="Genomic_DNA"/>
</dbReference>